<keyword evidence="1" id="KW-0812">Transmembrane</keyword>
<evidence type="ECO:0000313" key="2">
    <source>
        <dbReference type="EMBL" id="KZA97339.1"/>
    </source>
</evidence>
<dbReference type="RefSeq" id="WP_062944621.1">
    <property type="nucleotide sequence ID" value="NZ_CP171844.1"/>
</dbReference>
<protein>
    <recommendedName>
        <fullName evidence="3">Transmembrane protein</fullName>
    </recommendedName>
</protein>
<dbReference type="AlphaFoldDB" id="A0A154IBJ3"/>
<sequence length="240" mass="24903">MNKVVIALVGGFGGIAPSLVDKAQALYSGDVEKWLTTTANPWISVACALAAIVVFFIIGGAIALIYREQQLQKALLLGIGAPALIMAAAQGSAANPRPIEVSSAASLFGIVGVAHAQDGTRSLPPRVELKVNPGWTQSECQTCDIKFLGGDGQIISSEPLSSSQAPGAVNVPLGTETILLSGANANTATVDVRDLGARLPQTQGSVTLDVNVNRSYWNDLSRSFGAKAVQPYDFSVDVAK</sequence>
<feature type="transmembrane region" description="Helical" evidence="1">
    <location>
        <begin position="41"/>
        <end position="67"/>
    </location>
</feature>
<dbReference type="EMBL" id="LVYU01000134">
    <property type="protein sequence ID" value="KZA97339.1"/>
    <property type="molecule type" value="Genomic_DNA"/>
</dbReference>
<evidence type="ECO:0000256" key="1">
    <source>
        <dbReference type="SAM" id="Phobius"/>
    </source>
</evidence>
<reference evidence="2" key="1">
    <citation type="submission" date="2016-03" db="EMBL/GenBank/DDBJ databases">
        <title>Microsymbionts genomes from the relict species Vavilovia formosa.</title>
        <authorList>
            <person name="Chirak E."/>
            <person name="Kimeklis A."/>
            <person name="Kopat V."/>
            <person name="Andronov E."/>
        </authorList>
    </citation>
    <scope>NUCLEOTIDE SEQUENCE [LARGE SCALE GENOMIC DNA]</scope>
    <source>
        <strain evidence="2">Vaf12</strain>
    </source>
</reference>
<gene>
    <name evidence="2" type="ORF">A4A59_04005</name>
</gene>
<organism evidence="2">
    <name type="scientific">Rhizobium leguminosarum</name>
    <dbReference type="NCBI Taxonomy" id="384"/>
    <lineage>
        <taxon>Bacteria</taxon>
        <taxon>Pseudomonadati</taxon>
        <taxon>Pseudomonadota</taxon>
        <taxon>Alphaproteobacteria</taxon>
        <taxon>Hyphomicrobiales</taxon>
        <taxon>Rhizobiaceae</taxon>
        <taxon>Rhizobium/Agrobacterium group</taxon>
        <taxon>Rhizobium</taxon>
    </lineage>
</organism>
<keyword evidence="1" id="KW-0472">Membrane</keyword>
<evidence type="ECO:0008006" key="3">
    <source>
        <dbReference type="Google" id="ProtNLM"/>
    </source>
</evidence>
<proteinExistence type="predicted"/>
<comment type="caution">
    <text evidence="2">The sequence shown here is derived from an EMBL/GenBank/DDBJ whole genome shotgun (WGS) entry which is preliminary data.</text>
</comment>
<accession>A0A154IBJ3</accession>
<name>A0A154IBJ3_RHILE</name>
<keyword evidence="1" id="KW-1133">Transmembrane helix</keyword>